<protein>
    <submittedName>
        <fullName evidence="2">Uncharacterized protein</fullName>
    </submittedName>
</protein>
<evidence type="ECO:0000256" key="1">
    <source>
        <dbReference type="SAM" id="SignalP"/>
    </source>
</evidence>
<accession>A0AAN8WK81</accession>
<proteinExistence type="predicted"/>
<evidence type="ECO:0000313" key="2">
    <source>
        <dbReference type="EMBL" id="KAK7024321.1"/>
    </source>
</evidence>
<dbReference type="EMBL" id="JAXCGZ010022778">
    <property type="protein sequence ID" value="KAK7024321.1"/>
    <property type="molecule type" value="Genomic_DNA"/>
</dbReference>
<dbReference type="AlphaFoldDB" id="A0AAN8WK81"/>
<reference evidence="2 3" key="1">
    <citation type="submission" date="2023-11" db="EMBL/GenBank/DDBJ databases">
        <title>Halocaridina rubra genome assembly.</title>
        <authorList>
            <person name="Smith C."/>
        </authorList>
    </citation>
    <scope>NUCLEOTIDE SEQUENCE [LARGE SCALE GENOMIC DNA]</scope>
    <source>
        <strain evidence="2">EP-1</strain>
        <tissue evidence="2">Whole</tissue>
    </source>
</reference>
<name>A0AAN8WK81_HALRR</name>
<gene>
    <name evidence="2" type="ORF">SK128_020472</name>
</gene>
<keyword evidence="3" id="KW-1185">Reference proteome</keyword>
<comment type="caution">
    <text evidence="2">The sequence shown here is derived from an EMBL/GenBank/DDBJ whole genome shotgun (WGS) entry which is preliminary data.</text>
</comment>
<feature type="signal peptide" evidence="1">
    <location>
        <begin position="1"/>
        <end position="18"/>
    </location>
</feature>
<sequence length="329" mass="37101">MWLRHFCILALFPGMVKNDNTIRTVSLLEATLRNATFSTNNDNRPENTTTTKSTILQHVEKMDSDDENSLNSHRVDEEVNLLVLNNPGLPYKANSNNEMPKIQLENEEDPETELAILAQRTQTANTLLSETIHNGSSAVSNMVWELLSRRVPGCLFVLITADAKRSFVTEITRMSFEEGEPLIVVDSSSLSEEEFENLILSLWRGALTTCRTLFLDLTANGGRDIFRLLESSDFYRWPETWIVIIGNKENLKPSLKEPALRNALEPLYLSLPESLMTSLDAPRISRKLKKGILSAENTNFAIITSEDDITMAASQFKSVQVPRRDQLKG</sequence>
<keyword evidence="1" id="KW-0732">Signal</keyword>
<feature type="chain" id="PRO_5042921066" evidence="1">
    <location>
        <begin position="19"/>
        <end position="329"/>
    </location>
</feature>
<organism evidence="2 3">
    <name type="scientific">Halocaridina rubra</name>
    <name type="common">Hawaiian red shrimp</name>
    <dbReference type="NCBI Taxonomy" id="373956"/>
    <lineage>
        <taxon>Eukaryota</taxon>
        <taxon>Metazoa</taxon>
        <taxon>Ecdysozoa</taxon>
        <taxon>Arthropoda</taxon>
        <taxon>Crustacea</taxon>
        <taxon>Multicrustacea</taxon>
        <taxon>Malacostraca</taxon>
        <taxon>Eumalacostraca</taxon>
        <taxon>Eucarida</taxon>
        <taxon>Decapoda</taxon>
        <taxon>Pleocyemata</taxon>
        <taxon>Caridea</taxon>
        <taxon>Atyoidea</taxon>
        <taxon>Atyidae</taxon>
        <taxon>Halocaridina</taxon>
    </lineage>
</organism>
<evidence type="ECO:0000313" key="3">
    <source>
        <dbReference type="Proteomes" id="UP001381693"/>
    </source>
</evidence>
<dbReference type="Proteomes" id="UP001381693">
    <property type="component" value="Unassembled WGS sequence"/>
</dbReference>